<feature type="domain" description="CENP-V/GFA" evidence="5">
    <location>
        <begin position="6"/>
        <end position="122"/>
    </location>
</feature>
<keyword evidence="3" id="KW-0862">Zinc</keyword>
<dbReference type="GO" id="GO:0046872">
    <property type="term" value="F:metal ion binding"/>
    <property type="evidence" value="ECO:0007669"/>
    <property type="project" value="UniProtKB-KW"/>
</dbReference>
<comment type="similarity">
    <text evidence="1">Belongs to the Gfa family.</text>
</comment>
<evidence type="ECO:0000313" key="6">
    <source>
        <dbReference type="EMBL" id="KAF4310997.1"/>
    </source>
</evidence>
<feature type="region of interest" description="Disordered" evidence="4">
    <location>
        <begin position="123"/>
        <end position="218"/>
    </location>
</feature>
<keyword evidence="2" id="KW-0479">Metal-binding</keyword>
<evidence type="ECO:0000256" key="3">
    <source>
        <dbReference type="ARBA" id="ARBA00022833"/>
    </source>
</evidence>
<organism evidence="6 7">
    <name type="scientific">Botryosphaeria dothidea</name>
    <dbReference type="NCBI Taxonomy" id="55169"/>
    <lineage>
        <taxon>Eukaryota</taxon>
        <taxon>Fungi</taxon>
        <taxon>Dikarya</taxon>
        <taxon>Ascomycota</taxon>
        <taxon>Pezizomycotina</taxon>
        <taxon>Dothideomycetes</taxon>
        <taxon>Dothideomycetes incertae sedis</taxon>
        <taxon>Botryosphaeriales</taxon>
        <taxon>Botryosphaeriaceae</taxon>
        <taxon>Botryosphaeria</taxon>
    </lineage>
</organism>
<proteinExistence type="inferred from homology"/>
<dbReference type="PANTHER" id="PTHR28620:SF1">
    <property type="entry name" value="CENP-V_GFA DOMAIN-CONTAINING PROTEIN"/>
    <property type="match status" value="1"/>
</dbReference>
<evidence type="ECO:0000259" key="5">
    <source>
        <dbReference type="PROSITE" id="PS51891"/>
    </source>
</evidence>
<dbReference type="InterPro" id="IPR052355">
    <property type="entry name" value="CENP-V-like"/>
</dbReference>
<dbReference type="SUPFAM" id="SSF51316">
    <property type="entry name" value="Mss4-like"/>
    <property type="match status" value="1"/>
</dbReference>
<sequence length="218" mass="24494">MAMTTYPANCHCGRVHFTATLPDITTKPVVRCNCSICTKNGYLLVYPKVADVSFISGEDRLGEYLFGNKKKPHKFCMLCGTSILIDFSYSDWDAEREVTAVNIRTFQNIEEIMPNLTFRDVDGKNKLQPPYSPPPPPPPNDTERDTFEPSSEMTASWPVKARARERGLKSDLMTSAPALWERKGKTQEGRSTHGNLAWDDERLRTEMAKGGRGGCRKA</sequence>
<reference evidence="6" key="1">
    <citation type="submission" date="2020-04" db="EMBL/GenBank/DDBJ databases">
        <title>Genome Assembly and Annotation of Botryosphaeria dothidea sdau 11-99, a Latent Pathogen of Apple Fruit Ring Rot in China.</title>
        <authorList>
            <person name="Yu C."/>
            <person name="Diao Y."/>
            <person name="Lu Q."/>
            <person name="Zhao J."/>
            <person name="Cui S."/>
            <person name="Peng C."/>
            <person name="He B."/>
            <person name="Liu H."/>
        </authorList>
    </citation>
    <scope>NUCLEOTIDE SEQUENCE [LARGE SCALE GENOMIC DNA]</scope>
    <source>
        <strain evidence="6">Sdau11-99</strain>
    </source>
</reference>
<protein>
    <recommendedName>
        <fullName evidence="5">CENP-V/GFA domain-containing protein</fullName>
    </recommendedName>
</protein>
<dbReference type="AlphaFoldDB" id="A0A8H4J116"/>
<dbReference type="Proteomes" id="UP000572817">
    <property type="component" value="Unassembled WGS sequence"/>
</dbReference>
<feature type="compositionally biased region" description="Basic and acidic residues" evidence="4">
    <location>
        <begin position="199"/>
        <end position="209"/>
    </location>
</feature>
<dbReference type="EMBL" id="WWBZ02000012">
    <property type="protein sequence ID" value="KAF4310997.1"/>
    <property type="molecule type" value="Genomic_DNA"/>
</dbReference>
<evidence type="ECO:0000256" key="2">
    <source>
        <dbReference type="ARBA" id="ARBA00022723"/>
    </source>
</evidence>
<dbReference type="PANTHER" id="PTHR28620">
    <property type="entry name" value="CENTROMERE PROTEIN V"/>
    <property type="match status" value="1"/>
</dbReference>
<dbReference type="InterPro" id="IPR011057">
    <property type="entry name" value="Mss4-like_sf"/>
</dbReference>
<feature type="compositionally biased region" description="Basic and acidic residues" evidence="4">
    <location>
        <begin position="180"/>
        <end position="191"/>
    </location>
</feature>
<dbReference type="InterPro" id="IPR006913">
    <property type="entry name" value="CENP-V/GFA"/>
</dbReference>
<accession>A0A8H4J116</accession>
<dbReference type="OrthoDB" id="2993351at2759"/>
<dbReference type="Pfam" id="PF04828">
    <property type="entry name" value="GFA"/>
    <property type="match status" value="1"/>
</dbReference>
<evidence type="ECO:0000256" key="1">
    <source>
        <dbReference type="ARBA" id="ARBA00005495"/>
    </source>
</evidence>
<dbReference type="GO" id="GO:0016846">
    <property type="term" value="F:carbon-sulfur lyase activity"/>
    <property type="evidence" value="ECO:0007669"/>
    <property type="project" value="InterPro"/>
</dbReference>
<comment type="caution">
    <text evidence="6">The sequence shown here is derived from an EMBL/GenBank/DDBJ whole genome shotgun (WGS) entry which is preliminary data.</text>
</comment>
<keyword evidence="7" id="KW-1185">Reference proteome</keyword>
<dbReference type="Gene3D" id="2.170.150.70">
    <property type="match status" value="1"/>
</dbReference>
<dbReference type="PROSITE" id="PS51891">
    <property type="entry name" value="CENP_V_GFA"/>
    <property type="match status" value="1"/>
</dbReference>
<name>A0A8H4J116_9PEZI</name>
<gene>
    <name evidence="6" type="ORF">GTA08_BOTSDO13458</name>
</gene>
<feature type="compositionally biased region" description="Pro residues" evidence="4">
    <location>
        <begin position="130"/>
        <end position="140"/>
    </location>
</feature>
<evidence type="ECO:0000313" key="7">
    <source>
        <dbReference type="Proteomes" id="UP000572817"/>
    </source>
</evidence>
<evidence type="ECO:0000256" key="4">
    <source>
        <dbReference type="SAM" id="MobiDB-lite"/>
    </source>
</evidence>